<keyword evidence="2" id="KW-1133">Transmembrane helix</keyword>
<evidence type="ECO:0000256" key="1">
    <source>
        <dbReference type="SAM" id="MobiDB-lite"/>
    </source>
</evidence>
<feature type="transmembrane region" description="Helical" evidence="2">
    <location>
        <begin position="75"/>
        <end position="97"/>
    </location>
</feature>
<dbReference type="AlphaFoldDB" id="A0A182T3D3"/>
<reference evidence="4" key="1">
    <citation type="submission" date="2013-09" db="EMBL/GenBank/DDBJ databases">
        <title>The Genome Sequence of Anopheles maculatus species B.</title>
        <authorList>
            <consortium name="The Broad Institute Genomics Platform"/>
            <person name="Neafsey D.E."/>
            <person name="Besansky N."/>
            <person name="Howell P."/>
            <person name="Walton C."/>
            <person name="Young S.K."/>
            <person name="Zeng Q."/>
            <person name="Gargeya S."/>
            <person name="Fitzgerald M."/>
            <person name="Haas B."/>
            <person name="Abouelleil A."/>
            <person name="Allen A.W."/>
            <person name="Alvarado L."/>
            <person name="Arachchi H.M."/>
            <person name="Berlin A.M."/>
            <person name="Chapman S.B."/>
            <person name="Gainer-Dewar J."/>
            <person name="Goldberg J."/>
            <person name="Griggs A."/>
            <person name="Gujja S."/>
            <person name="Hansen M."/>
            <person name="Howarth C."/>
            <person name="Imamovic A."/>
            <person name="Ireland A."/>
            <person name="Larimer J."/>
            <person name="McCowan C."/>
            <person name="Murphy C."/>
            <person name="Pearson M."/>
            <person name="Poon T.W."/>
            <person name="Priest M."/>
            <person name="Roberts A."/>
            <person name="Saif S."/>
            <person name="Shea T."/>
            <person name="Sisk P."/>
            <person name="Sykes S."/>
            <person name="Wortman J."/>
            <person name="Nusbaum C."/>
            <person name="Birren B."/>
        </authorList>
    </citation>
    <scope>NUCLEOTIDE SEQUENCE [LARGE SCALE GENOMIC DNA]</scope>
    <source>
        <strain evidence="4">maculatus3</strain>
    </source>
</reference>
<reference evidence="3" key="2">
    <citation type="submission" date="2020-05" db="UniProtKB">
        <authorList>
            <consortium name="EnsemblMetazoa"/>
        </authorList>
    </citation>
    <scope>IDENTIFICATION</scope>
    <source>
        <strain evidence="3">maculatus3</strain>
    </source>
</reference>
<evidence type="ECO:0000313" key="3">
    <source>
        <dbReference type="EnsemblMetazoa" id="AMAM018804-PA"/>
    </source>
</evidence>
<feature type="region of interest" description="Disordered" evidence="1">
    <location>
        <begin position="155"/>
        <end position="178"/>
    </location>
</feature>
<evidence type="ECO:0000256" key="2">
    <source>
        <dbReference type="SAM" id="Phobius"/>
    </source>
</evidence>
<proteinExistence type="predicted"/>
<dbReference type="EnsemblMetazoa" id="AMAM018804-RA">
    <property type="protein sequence ID" value="AMAM018804-PA"/>
    <property type="gene ID" value="AMAM018804"/>
</dbReference>
<sequence>MHTAMVVGSTRSKRVALRVHEKWPTFGCPPTVIEEPLRGWKFAWENKGVLVPTQTHRIPIIKLHCQHPQHRKHSLILFCFVYLFLNTFTLGELLQAIGRFCIDDVRVSSKHSRLKHTATRLHTPARNASAPVYYRTASAFAEFFQPLPLGKGSRHNSNNTAIEHYQPSSSSSGALVNANANKTNEPRFAV</sequence>
<keyword evidence="2" id="KW-0812">Transmembrane</keyword>
<protein>
    <submittedName>
        <fullName evidence="3">Uncharacterized protein</fullName>
    </submittedName>
</protein>
<name>A0A182T3D3_9DIPT</name>
<accession>A0A182T3D3</accession>
<dbReference type="Proteomes" id="UP000075901">
    <property type="component" value="Unassembled WGS sequence"/>
</dbReference>
<keyword evidence="4" id="KW-1185">Reference proteome</keyword>
<organism evidence="3 4">
    <name type="scientific">Anopheles maculatus</name>
    <dbReference type="NCBI Taxonomy" id="74869"/>
    <lineage>
        <taxon>Eukaryota</taxon>
        <taxon>Metazoa</taxon>
        <taxon>Ecdysozoa</taxon>
        <taxon>Arthropoda</taxon>
        <taxon>Hexapoda</taxon>
        <taxon>Insecta</taxon>
        <taxon>Pterygota</taxon>
        <taxon>Neoptera</taxon>
        <taxon>Endopterygota</taxon>
        <taxon>Diptera</taxon>
        <taxon>Nematocera</taxon>
        <taxon>Culicoidea</taxon>
        <taxon>Culicidae</taxon>
        <taxon>Anophelinae</taxon>
        <taxon>Anopheles</taxon>
        <taxon>Anopheles maculatus group</taxon>
    </lineage>
</organism>
<evidence type="ECO:0000313" key="4">
    <source>
        <dbReference type="Proteomes" id="UP000075901"/>
    </source>
</evidence>
<dbReference type="VEuPathDB" id="VectorBase:AMAM018804"/>
<keyword evidence="2" id="KW-0472">Membrane</keyword>